<dbReference type="PRINTS" id="PR01407">
    <property type="entry name" value="BUTYPHLNCDUF"/>
</dbReference>
<evidence type="ECO:0000313" key="10">
    <source>
        <dbReference type="EMBL" id="RVE60792.1"/>
    </source>
</evidence>
<dbReference type="FunFam" id="3.40.50.300:FF:001524">
    <property type="entry name" value="Si:dkey-126g1.7"/>
    <property type="match status" value="1"/>
</dbReference>
<dbReference type="InterPro" id="IPR003879">
    <property type="entry name" value="Butyrophylin_SPRY"/>
</dbReference>
<dbReference type="AlphaFoldDB" id="A0A437CDA1"/>
<feature type="domain" description="NACHT" evidence="9">
    <location>
        <begin position="271"/>
        <end position="405"/>
    </location>
</feature>
<dbReference type="SUPFAM" id="SSF49899">
    <property type="entry name" value="Concanavalin A-like lectins/glucanases"/>
    <property type="match status" value="1"/>
</dbReference>
<organism evidence="10 11">
    <name type="scientific">Oryzias javanicus</name>
    <name type="common">Javanese ricefish</name>
    <name type="synonym">Aplocheilus javanicus</name>
    <dbReference type="NCBI Taxonomy" id="123683"/>
    <lineage>
        <taxon>Eukaryota</taxon>
        <taxon>Metazoa</taxon>
        <taxon>Chordata</taxon>
        <taxon>Craniata</taxon>
        <taxon>Vertebrata</taxon>
        <taxon>Euteleostomi</taxon>
        <taxon>Actinopterygii</taxon>
        <taxon>Neopterygii</taxon>
        <taxon>Teleostei</taxon>
        <taxon>Neoteleostei</taxon>
        <taxon>Acanthomorphata</taxon>
        <taxon>Ovalentaria</taxon>
        <taxon>Atherinomorphae</taxon>
        <taxon>Beloniformes</taxon>
        <taxon>Adrianichthyidae</taxon>
        <taxon>Oryziinae</taxon>
        <taxon>Oryzias</taxon>
    </lineage>
</organism>
<dbReference type="InterPro" id="IPR001870">
    <property type="entry name" value="B30.2/SPRY"/>
</dbReference>
<dbReference type="Pfam" id="PF14484">
    <property type="entry name" value="FISNA"/>
    <property type="match status" value="1"/>
</dbReference>
<dbReference type="PANTHER" id="PTHR24106">
    <property type="entry name" value="NACHT, LRR AND CARD DOMAINS-CONTAINING"/>
    <property type="match status" value="1"/>
</dbReference>
<dbReference type="InterPro" id="IPR007111">
    <property type="entry name" value="NACHT_NTPase"/>
</dbReference>
<dbReference type="InterPro" id="IPR003877">
    <property type="entry name" value="SPRY_dom"/>
</dbReference>
<dbReference type="Pfam" id="PF05729">
    <property type="entry name" value="NACHT"/>
    <property type="match status" value="1"/>
</dbReference>
<dbReference type="GO" id="GO:0005737">
    <property type="term" value="C:cytoplasm"/>
    <property type="evidence" value="ECO:0007669"/>
    <property type="project" value="UniProtKB-SubCell"/>
</dbReference>
<dbReference type="InterPro" id="IPR032675">
    <property type="entry name" value="LRR_dom_sf"/>
</dbReference>
<feature type="region of interest" description="Disordered" evidence="7">
    <location>
        <begin position="95"/>
        <end position="117"/>
    </location>
</feature>
<evidence type="ECO:0000259" key="8">
    <source>
        <dbReference type="PROSITE" id="PS50188"/>
    </source>
</evidence>
<keyword evidence="11" id="KW-1185">Reference proteome</keyword>
<feature type="domain" description="B30.2/SPRY" evidence="8">
    <location>
        <begin position="884"/>
        <end position="1086"/>
    </location>
</feature>
<keyword evidence="6" id="KW-0067">ATP-binding</keyword>
<dbReference type="Pfam" id="PF17779">
    <property type="entry name" value="WHD_NOD2"/>
    <property type="match status" value="1"/>
</dbReference>
<dbReference type="InterPro" id="IPR029495">
    <property type="entry name" value="NACHT-assoc"/>
</dbReference>
<dbReference type="GO" id="GO:0005524">
    <property type="term" value="F:ATP binding"/>
    <property type="evidence" value="ECO:0007669"/>
    <property type="project" value="UniProtKB-KW"/>
</dbReference>
<name>A0A437CDA1_ORYJA</name>
<evidence type="ECO:0000256" key="4">
    <source>
        <dbReference type="ARBA" id="ARBA00022737"/>
    </source>
</evidence>
<dbReference type="EMBL" id="CM012454">
    <property type="protein sequence ID" value="RVE60792.1"/>
    <property type="molecule type" value="Genomic_DNA"/>
</dbReference>
<dbReference type="CDD" id="cd16040">
    <property type="entry name" value="SPRY_PRY_SNTX"/>
    <property type="match status" value="1"/>
</dbReference>
<dbReference type="SMART" id="SM00589">
    <property type="entry name" value="PRY"/>
    <property type="match status" value="1"/>
</dbReference>
<dbReference type="PROSITE" id="PS50837">
    <property type="entry name" value="NACHT"/>
    <property type="match status" value="1"/>
</dbReference>
<accession>A0A437CDA1</accession>
<feature type="region of interest" description="Disordered" evidence="7">
    <location>
        <begin position="1"/>
        <end position="37"/>
    </location>
</feature>
<dbReference type="InterPro" id="IPR041267">
    <property type="entry name" value="NLRP_HD2"/>
</dbReference>
<protein>
    <recommendedName>
        <fullName evidence="12">B30.2/SPRY domain-containing protein</fullName>
    </recommendedName>
</protein>
<evidence type="ECO:0000313" key="11">
    <source>
        <dbReference type="Proteomes" id="UP000283210"/>
    </source>
</evidence>
<dbReference type="Gene3D" id="3.80.10.10">
    <property type="entry name" value="Ribonuclease Inhibitor"/>
    <property type="match status" value="1"/>
</dbReference>
<feature type="region of interest" description="Disordered" evidence="7">
    <location>
        <begin position="57"/>
        <end position="76"/>
    </location>
</feature>
<keyword evidence="2" id="KW-0963">Cytoplasm</keyword>
<sequence length="1102" mass="124083">MEHRESREEGLLHSRSMHGIPIKRQRSEPGSELEFGPRCESLRSNMSKDAIIQFERGGGCPLERGEPGSELESGPRCKSLRSNMSKDAIIQFQKGGGCPLEREEPGSELESGPECESLRSNQSKDAIIQFQKGGGCPLESCPLDAHATQHGEGDQVSQSKDEVWKNFKVPFPRNTDQDLDYPLKVCRVKLQRKMKVKLQDVFQGITKDGEPAPLTEIYTELHMTEGGSAEAGEKHEVRQIEAALRRAVTAETTIRQEDLFRPRPEGEHPVRTVMTKGVAGIGKTVLTQKFTLDWAEDKAHQDIHFTFPFTFRELNVLKEEKFSLVELIHHFFIETRDAGICSFEDLQVLFIFDGLDECRLLMDFSDTKTLCDITTPVSVGELLKNLIRGNLLPSSRLWITTRPGAAKQIPAECVDMVTEIQGFNNQQKEEYFKKRFSDKEQARTIISHIKNSRSLHVMCHIPVFCWITATVLENKLNTGEGEELPQSLTEMYIHFLVVQAKVKKLKYGEEAEGDPECEKMMKSLGKLAFEQLQKGNLIFYESDLKDCDINADEASTYSGVFTLLFREEKGLSQERVFCFVHLSVQEFLAALHVHSTFVTSGANLMEERQANSGDSKQIQRQFYQSAIDKALQSPNGHLDLFLRFLLGLSLKPNQYLLQGLVTENTTRVIEETCEYIKMKIRKGLPADQSINLFHCLNELDDCSLVEEIQTFLKLGCLSRDHLSPAQWSALVFILLLSDDLEVFDLKKYPTSEDALLRLLPVVEASKKALLSNCNLSRRSCEALSSVLSSSSSNLRDLDMSNNDLQDSGVKELCVGLQSPHCELETLRLSGCLIREAGCASLASALRSNPSRLRTLDLSYNHPGGAAVKLSKGQMDSHWRLETLRLEPAGHQWLKPGKGKYYCPLTIDTNTASRRLKVSEDRRSLTFVTDVQPYPDHPDRFDGRWSSQLLCREELSGRCYWEVEWRGRVEVAVSYRDIGRGGDKNNCLFGKSRQSWCLICFDWDTYCVRHDNKETLITFSPSSSSSAETRRAAVYVDHSAGSLSFFRVSDSPVHIYTYDTAFTGALYPGFELRSGSSLSLIEPSYPAGVSAAFEDTLKGAFSV</sequence>
<dbReference type="InterPro" id="IPR051261">
    <property type="entry name" value="NLR"/>
</dbReference>
<dbReference type="SUPFAM" id="SSF52047">
    <property type="entry name" value="RNI-like"/>
    <property type="match status" value="1"/>
</dbReference>
<reference evidence="10 11" key="2">
    <citation type="submission" date="2019-01" db="EMBL/GenBank/DDBJ databases">
        <title>A chromosome length genome reference of the Java medaka (oryzias javanicus).</title>
        <authorList>
            <person name="Herpin A."/>
            <person name="Takehana Y."/>
            <person name="Naruse K."/>
            <person name="Ansai S."/>
            <person name="Kawaguchi M."/>
        </authorList>
    </citation>
    <scope>NUCLEOTIDE SEQUENCE [LARGE SCALE GENOMIC DNA]</scope>
    <source>
        <strain evidence="10">RS831</strain>
        <tissue evidence="10">Whole body</tissue>
    </source>
</reference>
<evidence type="ECO:0000256" key="3">
    <source>
        <dbReference type="ARBA" id="ARBA00022614"/>
    </source>
</evidence>
<dbReference type="SMART" id="SM00368">
    <property type="entry name" value="LRR_RI"/>
    <property type="match status" value="2"/>
</dbReference>
<evidence type="ECO:0000259" key="9">
    <source>
        <dbReference type="PROSITE" id="PS50837"/>
    </source>
</evidence>
<dbReference type="InterPro" id="IPR013320">
    <property type="entry name" value="ConA-like_dom_sf"/>
</dbReference>
<dbReference type="Pfam" id="PF13765">
    <property type="entry name" value="PRY"/>
    <property type="match status" value="1"/>
</dbReference>
<evidence type="ECO:0000256" key="2">
    <source>
        <dbReference type="ARBA" id="ARBA00022490"/>
    </source>
</evidence>
<dbReference type="Gene3D" id="3.40.50.300">
    <property type="entry name" value="P-loop containing nucleotide triphosphate hydrolases"/>
    <property type="match status" value="1"/>
</dbReference>
<dbReference type="InterPro" id="IPR041075">
    <property type="entry name" value="NOD1/2_WH"/>
</dbReference>
<keyword evidence="5" id="KW-0547">Nucleotide-binding</keyword>
<evidence type="ECO:0000256" key="5">
    <source>
        <dbReference type="ARBA" id="ARBA00022741"/>
    </source>
</evidence>
<dbReference type="PROSITE" id="PS50188">
    <property type="entry name" value="B302_SPRY"/>
    <property type="match status" value="1"/>
</dbReference>
<dbReference type="InterPro" id="IPR027417">
    <property type="entry name" value="P-loop_NTPase"/>
</dbReference>
<dbReference type="SMART" id="SM01288">
    <property type="entry name" value="FISNA"/>
    <property type="match status" value="1"/>
</dbReference>
<dbReference type="SMART" id="SM00449">
    <property type="entry name" value="SPRY"/>
    <property type="match status" value="1"/>
</dbReference>
<evidence type="ECO:0008006" key="12">
    <source>
        <dbReference type="Google" id="ProtNLM"/>
    </source>
</evidence>
<dbReference type="InterPro" id="IPR006574">
    <property type="entry name" value="PRY"/>
</dbReference>
<evidence type="ECO:0000256" key="6">
    <source>
        <dbReference type="ARBA" id="ARBA00022840"/>
    </source>
</evidence>
<feature type="compositionally biased region" description="Basic and acidic residues" evidence="7">
    <location>
        <begin position="25"/>
        <end position="37"/>
    </location>
</feature>
<gene>
    <name evidence="10" type="ORF">OJAV_G00184760</name>
</gene>
<comment type="subcellular location">
    <subcellularLocation>
        <location evidence="1">Cytoplasm</location>
    </subcellularLocation>
</comment>
<dbReference type="Gene3D" id="2.60.120.920">
    <property type="match status" value="1"/>
</dbReference>
<evidence type="ECO:0000256" key="1">
    <source>
        <dbReference type="ARBA" id="ARBA00004496"/>
    </source>
</evidence>
<feature type="compositionally biased region" description="Basic and acidic residues" evidence="7">
    <location>
        <begin position="1"/>
        <end position="12"/>
    </location>
</feature>
<proteinExistence type="predicted"/>
<keyword evidence="3" id="KW-0433">Leucine-rich repeat</keyword>
<reference evidence="10 11" key="1">
    <citation type="submission" date="2018-11" db="EMBL/GenBank/DDBJ databases">
        <authorList>
            <person name="Lopez-Roques C."/>
            <person name="Donnadieu C."/>
            <person name="Bouchez O."/>
            <person name="Klopp C."/>
            <person name="Cabau C."/>
            <person name="Zahm M."/>
        </authorList>
    </citation>
    <scope>NUCLEOTIDE SEQUENCE [LARGE SCALE GENOMIC DNA]</scope>
    <source>
        <strain evidence="10">RS831</strain>
        <tissue evidence="10">Whole body</tissue>
    </source>
</reference>
<dbReference type="OrthoDB" id="120976at2759"/>
<dbReference type="InterPro" id="IPR043136">
    <property type="entry name" value="B30.2/SPRY_sf"/>
</dbReference>
<evidence type="ECO:0000256" key="7">
    <source>
        <dbReference type="SAM" id="MobiDB-lite"/>
    </source>
</evidence>
<dbReference type="Pfam" id="PF17776">
    <property type="entry name" value="NLRC4_HD2"/>
    <property type="match status" value="1"/>
</dbReference>
<dbReference type="Pfam" id="PF00622">
    <property type="entry name" value="SPRY"/>
    <property type="match status" value="1"/>
</dbReference>
<dbReference type="Proteomes" id="UP000283210">
    <property type="component" value="Chromosome 18"/>
</dbReference>
<keyword evidence="4" id="KW-0677">Repeat</keyword>